<feature type="transmembrane region" description="Helical" evidence="11">
    <location>
        <begin position="665"/>
        <end position="682"/>
    </location>
</feature>
<dbReference type="Proteomes" id="UP000005220">
    <property type="component" value="Chromosome 5"/>
</dbReference>
<evidence type="ECO:0000313" key="13">
    <source>
        <dbReference type="Proteomes" id="UP000005220"/>
    </source>
</evidence>
<keyword evidence="5 9" id="KW-0653">Protein transport</keyword>
<dbReference type="GO" id="GO:0017056">
    <property type="term" value="F:structural constituent of nuclear pore"/>
    <property type="evidence" value="ECO:0007669"/>
    <property type="project" value="EnsemblFungi"/>
</dbReference>
<keyword evidence="8 9" id="KW-0539">Nucleus</keyword>
<keyword evidence="11" id="KW-0812">Transmembrane</keyword>
<keyword evidence="6 9" id="KW-0811">Translocation</keyword>
<evidence type="ECO:0000256" key="4">
    <source>
        <dbReference type="ARBA" id="ARBA00022816"/>
    </source>
</evidence>
<keyword evidence="4 9" id="KW-0509">mRNA transport</keyword>
<keyword evidence="9 11" id="KW-0472">Membrane</keyword>
<organism evidence="12 13">
    <name type="scientific">Kazachstania africana (strain ATCC 22294 / BCRC 22015 / CBS 2517 / CECT 1963 / NBRC 1671 / NRRL Y-8276)</name>
    <name type="common">Yeast</name>
    <name type="synonym">Kluyveromyces africanus</name>
    <dbReference type="NCBI Taxonomy" id="1071382"/>
    <lineage>
        <taxon>Eukaryota</taxon>
        <taxon>Fungi</taxon>
        <taxon>Dikarya</taxon>
        <taxon>Ascomycota</taxon>
        <taxon>Saccharomycotina</taxon>
        <taxon>Saccharomycetes</taxon>
        <taxon>Saccharomycetales</taxon>
        <taxon>Saccharomycetaceae</taxon>
        <taxon>Kazachstania</taxon>
    </lineage>
</organism>
<dbReference type="Gene3D" id="2.20.25.500">
    <property type="match status" value="1"/>
</dbReference>
<gene>
    <name evidence="12" type="primary">KAFR0E00590</name>
    <name evidence="12" type="ORF">KAFR_0E00590</name>
</gene>
<sequence length="758" mass="86637">MYQSTEELLMNPDSLGFVDDYDSKSKEDNDESMEDSSMEDILPNGEVLLRLTSSRKYQPLKSDELGKRLKFKLSPNSLQNFAYFTEDKMTDLYPFRLPKLNDSPAFINYVSKLFEIYDSMGNDRIYSVQTIGLINSTFEQNHIETVNLAMEAVVTELEVYIDSLNDTSKYSNIDKVLELEESLTILNCLKLFHFTLDYPTANNRNGTDYNIRGIFISGLINWINRSDGEPNSEYIEQIFGISTETEVFILPIFWKLVNQLLLRGLFDQAIGCIERSGFLPFLGKTCKVSSNAILDLIELLKKYPIDSDESSFREWKSLTLELAQMFSNTETSVSGELRDHIEDTLLLISGNQHKILYYSNTWYESVSGFLLYYIPTMELIDEYLQLSLQSKPLDVTNNWEQSCVDIIKGDIYSILPVLESLDTCTAAFSAAICHAKGLLENNIGSLQDVMIDDEVTIAEDLFSPKNGMASYLLSSFAFELCSLGNRAVWPVAIGLITLTPTLTTSCKKTAISELMHHYPFETNDDIEWMLSVCAKWKLPHVATSLFTKLGSSMIYEGKTIEAMTNFSKAGKFDLVKDYSWTLFEASAINGRPLDDEILNAIVTNKENDEMFLSEDIVNNLVTGAMRQTLAPYAVLYKFYQAKEREFWEEALALLVTLIEFQYLPSYYLILLMAKFLYPIYLIDNSKKVSEKTVISVIDVIEKRWDSNDDKCQNVYQAILDHSHDTNDEVLAKLLPDNLDELLILIRQKLSYKLCQEFM</sequence>
<dbReference type="EMBL" id="HE650825">
    <property type="protein sequence ID" value="CCF58213.1"/>
    <property type="molecule type" value="Genomic_DNA"/>
</dbReference>
<dbReference type="OrthoDB" id="17644at2759"/>
<evidence type="ECO:0000256" key="7">
    <source>
        <dbReference type="ARBA" id="ARBA00023132"/>
    </source>
</evidence>
<evidence type="ECO:0000256" key="6">
    <source>
        <dbReference type="ARBA" id="ARBA00023010"/>
    </source>
</evidence>
<evidence type="ECO:0000256" key="3">
    <source>
        <dbReference type="ARBA" id="ARBA00022448"/>
    </source>
</evidence>
<keyword evidence="3 9" id="KW-0813">Transport</keyword>
<evidence type="ECO:0000256" key="9">
    <source>
        <dbReference type="RuleBase" id="RU365073"/>
    </source>
</evidence>
<evidence type="ECO:0000313" key="12">
    <source>
        <dbReference type="EMBL" id="CCF58213.1"/>
    </source>
</evidence>
<evidence type="ECO:0000256" key="10">
    <source>
        <dbReference type="SAM" id="MobiDB-lite"/>
    </source>
</evidence>
<dbReference type="FunCoup" id="H2AV13">
    <property type="interactions" value="171"/>
</dbReference>
<comment type="function">
    <text evidence="9">Functions as a component of the nuclear pore complex (NPC).</text>
</comment>
<dbReference type="GeneID" id="13882690"/>
<dbReference type="eggNOG" id="KOG2271">
    <property type="taxonomic scope" value="Eukaryota"/>
</dbReference>
<dbReference type="GO" id="GO:0000055">
    <property type="term" value="P:ribosomal large subunit export from nucleus"/>
    <property type="evidence" value="ECO:0007669"/>
    <property type="project" value="EnsemblFungi"/>
</dbReference>
<dbReference type="GO" id="GO:0045893">
    <property type="term" value="P:positive regulation of DNA-templated transcription"/>
    <property type="evidence" value="ECO:0007669"/>
    <property type="project" value="EnsemblFungi"/>
</dbReference>
<dbReference type="GO" id="GO:0006406">
    <property type="term" value="P:mRNA export from nucleus"/>
    <property type="evidence" value="ECO:0007669"/>
    <property type="project" value="EnsemblFungi"/>
</dbReference>
<evidence type="ECO:0000256" key="11">
    <source>
        <dbReference type="SAM" id="Phobius"/>
    </source>
</evidence>
<dbReference type="GO" id="GO:0006606">
    <property type="term" value="P:protein import into nucleus"/>
    <property type="evidence" value="ECO:0007669"/>
    <property type="project" value="EnsemblFungi"/>
</dbReference>
<keyword evidence="13" id="KW-1185">Reference proteome</keyword>
<keyword evidence="11" id="KW-1133">Transmembrane helix</keyword>
<accession>H2AV13</accession>
<reference evidence="12 13" key="1">
    <citation type="journal article" date="2011" name="Proc. Natl. Acad. Sci. U.S.A.">
        <title>Evolutionary erosion of yeast sex chromosomes by mating-type switching accidents.</title>
        <authorList>
            <person name="Gordon J.L."/>
            <person name="Armisen D."/>
            <person name="Proux-Wera E."/>
            <person name="Oheigeartaigh S.S."/>
            <person name="Byrne K.P."/>
            <person name="Wolfe K.H."/>
        </authorList>
    </citation>
    <scope>NUCLEOTIDE SEQUENCE [LARGE SCALE GENOMIC DNA]</scope>
    <source>
        <strain evidence="13">ATCC 22294 / BCRC 22015 / CBS 2517 / CECT 1963 / NBRC 1671 / NRRL Y-8276</strain>
    </source>
</reference>
<evidence type="ECO:0000256" key="2">
    <source>
        <dbReference type="ARBA" id="ARBA00005573"/>
    </source>
</evidence>
<dbReference type="AlphaFoldDB" id="H2AV13"/>
<dbReference type="PANTHER" id="PTHR13373">
    <property type="entry name" value="FROUNT PROTEIN-RELATED"/>
    <property type="match status" value="1"/>
</dbReference>
<comment type="subcellular location">
    <subcellularLocation>
        <location evidence="1 9">Nucleus</location>
        <location evidence="1 9">Nuclear pore complex</location>
    </subcellularLocation>
</comment>
<name>H2AV13_KAZAF</name>
<feature type="region of interest" description="Disordered" evidence="10">
    <location>
        <begin position="1"/>
        <end position="39"/>
    </location>
</feature>
<dbReference type="RefSeq" id="XP_003957348.1">
    <property type="nucleotide sequence ID" value="XM_003957299.1"/>
</dbReference>
<feature type="compositionally biased region" description="Acidic residues" evidence="10">
    <location>
        <begin position="28"/>
        <end position="38"/>
    </location>
</feature>
<evidence type="ECO:0000256" key="5">
    <source>
        <dbReference type="ARBA" id="ARBA00022927"/>
    </source>
</evidence>
<dbReference type="PANTHER" id="PTHR13373:SF21">
    <property type="entry name" value="NUCLEAR PORE COMPLEX PROTEIN NUP85"/>
    <property type="match status" value="1"/>
</dbReference>
<proteinExistence type="inferred from homology"/>
<comment type="subunit">
    <text evidence="9">Component of the nuclear pore complex (NPC).</text>
</comment>
<keyword evidence="7 9" id="KW-0906">Nuclear pore complex</keyword>
<dbReference type="InterPro" id="IPR011502">
    <property type="entry name" value="Nucleoporin_Nup85"/>
</dbReference>
<dbReference type="InParanoid" id="H2AV13"/>
<dbReference type="GO" id="GO:0051664">
    <property type="term" value="P:nuclear pore localization"/>
    <property type="evidence" value="ECO:0007669"/>
    <property type="project" value="EnsemblFungi"/>
</dbReference>
<evidence type="ECO:0000256" key="8">
    <source>
        <dbReference type="ARBA" id="ARBA00023242"/>
    </source>
</evidence>
<dbReference type="Pfam" id="PF07575">
    <property type="entry name" value="Nucleopor_Nup85"/>
    <property type="match status" value="1"/>
</dbReference>
<protein>
    <recommendedName>
        <fullName evidence="9">Nuclear pore complex protein Nup85</fullName>
    </recommendedName>
</protein>
<evidence type="ECO:0000256" key="1">
    <source>
        <dbReference type="ARBA" id="ARBA00004567"/>
    </source>
</evidence>
<dbReference type="GO" id="GO:0031080">
    <property type="term" value="C:nuclear pore outer ring"/>
    <property type="evidence" value="ECO:0007669"/>
    <property type="project" value="EnsemblFungi"/>
</dbReference>
<dbReference type="GO" id="GO:0031965">
    <property type="term" value="C:nuclear membrane"/>
    <property type="evidence" value="ECO:0007669"/>
    <property type="project" value="UniProtKB-UniRule"/>
</dbReference>
<dbReference type="STRING" id="1071382.H2AV13"/>
<dbReference type="KEGG" id="kaf:KAFR_0E00590"/>
<dbReference type="HOGENOM" id="CLU_019986_0_0_1"/>
<comment type="similarity">
    <text evidence="2 9">Belongs to the nucleoporin Nup85 family.</text>
</comment>